<reference evidence="3" key="1">
    <citation type="submission" date="2016-06" db="EMBL/GenBank/DDBJ databases">
        <authorList>
            <person name="Varghese N."/>
        </authorList>
    </citation>
    <scope>NUCLEOTIDE SEQUENCE [LARGE SCALE GENOMIC DNA]</scope>
    <source>
        <strain evidence="3">DSM 45555</strain>
    </source>
</reference>
<feature type="signal peptide" evidence="1">
    <location>
        <begin position="1"/>
        <end position="23"/>
    </location>
</feature>
<evidence type="ECO:0000256" key="1">
    <source>
        <dbReference type="SAM" id="SignalP"/>
    </source>
</evidence>
<name>A0A1C4VEY7_9ACTN</name>
<dbReference type="EMBL" id="FMCV01000003">
    <property type="protein sequence ID" value="SCE82574.1"/>
    <property type="molecule type" value="Genomic_DNA"/>
</dbReference>
<feature type="chain" id="PRO_5008705815" evidence="1">
    <location>
        <begin position="24"/>
        <end position="48"/>
    </location>
</feature>
<dbReference type="AlphaFoldDB" id="A0A1C4VEY7"/>
<evidence type="ECO:0000313" key="3">
    <source>
        <dbReference type="Proteomes" id="UP000198551"/>
    </source>
</evidence>
<dbReference type="Proteomes" id="UP000198551">
    <property type="component" value="Unassembled WGS sequence"/>
</dbReference>
<evidence type="ECO:0000313" key="2">
    <source>
        <dbReference type="EMBL" id="SCE82574.1"/>
    </source>
</evidence>
<proteinExistence type="predicted"/>
<protein>
    <submittedName>
        <fullName evidence="2">Uncharacterized protein</fullName>
    </submittedName>
</protein>
<gene>
    <name evidence="2" type="ORF">GA0070215_103123</name>
</gene>
<accession>A0A1C4VEY7</accession>
<keyword evidence="1" id="KW-0732">Signal</keyword>
<sequence>MNATLRARGFAALIVGAVVVTGAAPSPTAATGSTITSGPKTFTFEVLP</sequence>
<organism evidence="2 3">
    <name type="scientific">Micromonospora marina</name>
    <dbReference type="NCBI Taxonomy" id="307120"/>
    <lineage>
        <taxon>Bacteria</taxon>
        <taxon>Bacillati</taxon>
        <taxon>Actinomycetota</taxon>
        <taxon>Actinomycetes</taxon>
        <taxon>Micromonosporales</taxon>
        <taxon>Micromonosporaceae</taxon>
        <taxon>Micromonospora</taxon>
    </lineage>
</organism>
<keyword evidence="3" id="KW-1185">Reference proteome</keyword>